<accession>A0A4C1VQE0</accession>
<gene>
    <name evidence="2" type="ORF">EVAR_41692_1</name>
</gene>
<dbReference type="Proteomes" id="UP000299102">
    <property type="component" value="Unassembled WGS sequence"/>
</dbReference>
<proteinExistence type="predicted"/>
<feature type="region of interest" description="Disordered" evidence="1">
    <location>
        <begin position="54"/>
        <end position="92"/>
    </location>
</feature>
<comment type="caution">
    <text evidence="2">The sequence shown here is derived from an EMBL/GenBank/DDBJ whole genome shotgun (WGS) entry which is preliminary data.</text>
</comment>
<evidence type="ECO:0000313" key="3">
    <source>
        <dbReference type="Proteomes" id="UP000299102"/>
    </source>
</evidence>
<keyword evidence="3" id="KW-1185">Reference proteome</keyword>
<organism evidence="2 3">
    <name type="scientific">Eumeta variegata</name>
    <name type="common">Bagworm moth</name>
    <name type="synonym">Eumeta japonica</name>
    <dbReference type="NCBI Taxonomy" id="151549"/>
    <lineage>
        <taxon>Eukaryota</taxon>
        <taxon>Metazoa</taxon>
        <taxon>Ecdysozoa</taxon>
        <taxon>Arthropoda</taxon>
        <taxon>Hexapoda</taxon>
        <taxon>Insecta</taxon>
        <taxon>Pterygota</taxon>
        <taxon>Neoptera</taxon>
        <taxon>Endopterygota</taxon>
        <taxon>Lepidoptera</taxon>
        <taxon>Glossata</taxon>
        <taxon>Ditrysia</taxon>
        <taxon>Tineoidea</taxon>
        <taxon>Psychidae</taxon>
        <taxon>Oiketicinae</taxon>
        <taxon>Eumeta</taxon>
    </lineage>
</organism>
<reference evidence="2 3" key="1">
    <citation type="journal article" date="2019" name="Commun. Biol.">
        <title>The bagworm genome reveals a unique fibroin gene that provides high tensile strength.</title>
        <authorList>
            <person name="Kono N."/>
            <person name="Nakamura H."/>
            <person name="Ohtoshi R."/>
            <person name="Tomita M."/>
            <person name="Numata K."/>
            <person name="Arakawa K."/>
        </authorList>
    </citation>
    <scope>NUCLEOTIDE SEQUENCE [LARGE SCALE GENOMIC DNA]</scope>
</reference>
<name>A0A4C1VQE0_EUMVA</name>
<protein>
    <recommendedName>
        <fullName evidence="4">Endonuclease/exonuclease/phosphatase domain-containing protein</fullName>
    </recommendedName>
</protein>
<dbReference type="AlphaFoldDB" id="A0A4C1VQE0"/>
<dbReference type="OrthoDB" id="410104at2759"/>
<sequence length="182" mass="20772">MRVSDAVCALSDVSELNPSVCKQNDDEKEKRLRFDEKPIKLSLISPLIKTIAISNRQTDNPTKLRKPKEEITQPPQPTGPRGDEDHNPQQHRKTIAKTVTEEQNLCCSPQCTYTKNDENLTELTHALKQIKWDIVGLSEVRRRGERIISHPDFLLYHIGTTPGQYGVGFIIKNTSEIMWRAL</sequence>
<evidence type="ECO:0000313" key="2">
    <source>
        <dbReference type="EMBL" id="GBP40612.1"/>
    </source>
</evidence>
<evidence type="ECO:0000256" key="1">
    <source>
        <dbReference type="SAM" id="MobiDB-lite"/>
    </source>
</evidence>
<dbReference type="EMBL" id="BGZK01000384">
    <property type="protein sequence ID" value="GBP40612.1"/>
    <property type="molecule type" value="Genomic_DNA"/>
</dbReference>
<evidence type="ECO:0008006" key="4">
    <source>
        <dbReference type="Google" id="ProtNLM"/>
    </source>
</evidence>